<feature type="domain" description="DinB-like" evidence="1">
    <location>
        <begin position="13"/>
        <end position="179"/>
    </location>
</feature>
<proteinExistence type="predicted"/>
<evidence type="ECO:0000259" key="1">
    <source>
        <dbReference type="Pfam" id="PF12867"/>
    </source>
</evidence>
<name>A0A6M1T2X0_9BACT</name>
<evidence type="ECO:0000313" key="2">
    <source>
        <dbReference type="EMBL" id="NGP88389.1"/>
    </source>
</evidence>
<comment type="caution">
    <text evidence="2">The sequence shown here is derived from an EMBL/GenBank/DDBJ whole genome shotgun (WGS) entry which is preliminary data.</text>
</comment>
<dbReference type="AlphaFoldDB" id="A0A6M1T2X0"/>
<dbReference type="SUPFAM" id="SSF109854">
    <property type="entry name" value="DinB/YfiT-like putative metalloenzymes"/>
    <property type="match status" value="1"/>
</dbReference>
<dbReference type="EMBL" id="JAALLS010000009">
    <property type="protein sequence ID" value="NGP88389.1"/>
    <property type="molecule type" value="Genomic_DNA"/>
</dbReference>
<protein>
    <submittedName>
        <fullName evidence="2">DinB family protein</fullName>
    </submittedName>
</protein>
<dbReference type="Proteomes" id="UP000479132">
    <property type="component" value="Unassembled WGS sequence"/>
</dbReference>
<sequence length="188" mass="22034">MEQKYSYPWYISQFQQAKKDAESLILSVNETQFLQPPSEGKWCIAECFSHLINYGNLYYDNLATGIKNPATTEQIQRPFAPRWLVRKLVHWFEPPYKIKLKTVSAMKPGPVSGFDRMQLVDEYLSLQDRFIALLEEGRHNHADLEQTKMNHPLISILKMSLTETFALAEAHQRRHQWQAQQTLQIIEV</sequence>
<accession>A0A6M1T2X0</accession>
<evidence type="ECO:0000313" key="3">
    <source>
        <dbReference type="Proteomes" id="UP000479132"/>
    </source>
</evidence>
<dbReference type="Pfam" id="PF12867">
    <property type="entry name" value="DinB_2"/>
    <property type="match status" value="1"/>
</dbReference>
<reference evidence="2 3" key="1">
    <citation type="submission" date="2020-02" db="EMBL/GenBank/DDBJ databases">
        <title>Aliifodinibius halophilus 2W32, complete genome.</title>
        <authorList>
            <person name="Li Y."/>
            <person name="Wu S."/>
        </authorList>
    </citation>
    <scope>NUCLEOTIDE SEQUENCE [LARGE SCALE GENOMIC DNA]</scope>
    <source>
        <strain evidence="2 3">2W32</strain>
    </source>
</reference>
<dbReference type="InterPro" id="IPR034660">
    <property type="entry name" value="DinB/YfiT-like"/>
</dbReference>
<gene>
    <name evidence="2" type="ORF">G3569_08470</name>
</gene>
<dbReference type="RefSeq" id="WP_165268059.1">
    <property type="nucleotide sequence ID" value="NZ_JAALLS010000009.1"/>
</dbReference>
<keyword evidence="3" id="KW-1185">Reference proteome</keyword>
<dbReference type="InterPro" id="IPR024775">
    <property type="entry name" value="DinB-like"/>
</dbReference>
<organism evidence="2 3">
    <name type="scientific">Fodinibius halophilus</name>
    <dbReference type="NCBI Taxonomy" id="1736908"/>
    <lineage>
        <taxon>Bacteria</taxon>
        <taxon>Pseudomonadati</taxon>
        <taxon>Balneolota</taxon>
        <taxon>Balneolia</taxon>
        <taxon>Balneolales</taxon>
        <taxon>Balneolaceae</taxon>
        <taxon>Fodinibius</taxon>
    </lineage>
</organism>
<dbReference type="Gene3D" id="1.20.120.450">
    <property type="entry name" value="dinb family like domain"/>
    <property type="match status" value="1"/>
</dbReference>